<protein>
    <recommendedName>
        <fullName evidence="1">Protein kinase domain-containing protein</fullName>
    </recommendedName>
</protein>
<dbReference type="GO" id="GO:0005737">
    <property type="term" value="C:cytoplasm"/>
    <property type="evidence" value="ECO:0007669"/>
    <property type="project" value="TreeGrafter"/>
</dbReference>
<feature type="domain" description="Protein kinase" evidence="1">
    <location>
        <begin position="32"/>
        <end position="307"/>
    </location>
</feature>
<name>A0A2G5SND2_9PELO</name>
<dbReference type="PANTHER" id="PTHR44167">
    <property type="entry name" value="OVARIAN-SPECIFIC SERINE/THREONINE-PROTEIN KINASE LOK-RELATED"/>
    <property type="match status" value="1"/>
</dbReference>
<sequence>MSQQTTTSNNDPTNDEILQKQLIARYNPGRFVTTSGHCESGRFGTIFSVHDTSTKTDLVLKCQQRLDLFKREKEVLEIMKGDFHFPQMVEYFGIVNPPNVINYSIAMTKEGESIQKLMGGRPTCWSIGNCVRLLYQLVEAVQALHNLGYCHRDLHVGNVTIKRESDGGLTVKLIDFNGAVKLDPPPYPTCVMTTWQASLQVCQGMPFTCYDDLTSAVFILLKVRNIDPFENYEQLTESKKSFDQNPHVWFGEDIMWIAKIYVAIQKQRSRGIDYSGLLGMLRIAVPGINPLSPMDYRTTRGNPIVML</sequence>
<proteinExistence type="predicted"/>
<dbReference type="Pfam" id="PF00069">
    <property type="entry name" value="Pkinase"/>
    <property type="match status" value="1"/>
</dbReference>
<organism evidence="2 3">
    <name type="scientific">Caenorhabditis nigoni</name>
    <dbReference type="NCBI Taxonomy" id="1611254"/>
    <lineage>
        <taxon>Eukaryota</taxon>
        <taxon>Metazoa</taxon>
        <taxon>Ecdysozoa</taxon>
        <taxon>Nematoda</taxon>
        <taxon>Chromadorea</taxon>
        <taxon>Rhabditida</taxon>
        <taxon>Rhabditina</taxon>
        <taxon>Rhabditomorpha</taxon>
        <taxon>Rhabditoidea</taxon>
        <taxon>Rhabditidae</taxon>
        <taxon>Peloderinae</taxon>
        <taxon>Caenorhabditis</taxon>
    </lineage>
</organism>
<dbReference type="STRING" id="1611254.A0A2G5SND2"/>
<dbReference type="PANTHER" id="PTHR44167:SF31">
    <property type="entry name" value="PROTEIN CBG02007"/>
    <property type="match status" value="1"/>
</dbReference>
<dbReference type="SUPFAM" id="SSF56112">
    <property type="entry name" value="Protein kinase-like (PK-like)"/>
    <property type="match status" value="1"/>
</dbReference>
<dbReference type="SMART" id="SM00220">
    <property type="entry name" value="S_TKc"/>
    <property type="match status" value="1"/>
</dbReference>
<gene>
    <name evidence="2" type="primary">Cnig_chr_X.g23087</name>
    <name evidence="2" type="ORF">B9Z55_023087</name>
</gene>
<dbReference type="GO" id="GO:0005524">
    <property type="term" value="F:ATP binding"/>
    <property type="evidence" value="ECO:0007669"/>
    <property type="project" value="InterPro"/>
</dbReference>
<evidence type="ECO:0000259" key="1">
    <source>
        <dbReference type="PROSITE" id="PS50011"/>
    </source>
</evidence>
<reference evidence="3" key="1">
    <citation type="submission" date="2017-10" db="EMBL/GenBank/DDBJ databases">
        <title>Rapid genome shrinkage in a self-fertile nematode reveals novel sperm competition proteins.</title>
        <authorList>
            <person name="Yin D."/>
            <person name="Schwarz E.M."/>
            <person name="Thomas C.G."/>
            <person name="Felde R.L."/>
            <person name="Korf I.F."/>
            <person name="Cutter A.D."/>
            <person name="Schartner C.M."/>
            <person name="Ralston E.J."/>
            <person name="Meyer B.J."/>
            <person name="Haag E.S."/>
        </authorList>
    </citation>
    <scope>NUCLEOTIDE SEQUENCE [LARGE SCALE GENOMIC DNA]</scope>
    <source>
        <strain evidence="3">JU1422</strain>
    </source>
</reference>
<dbReference type="GO" id="GO:0044773">
    <property type="term" value="P:mitotic DNA damage checkpoint signaling"/>
    <property type="evidence" value="ECO:0007669"/>
    <property type="project" value="TreeGrafter"/>
</dbReference>
<dbReference type="GO" id="GO:0004674">
    <property type="term" value="F:protein serine/threonine kinase activity"/>
    <property type="evidence" value="ECO:0007669"/>
    <property type="project" value="TreeGrafter"/>
</dbReference>
<accession>A0A2G5SND2</accession>
<dbReference type="AlphaFoldDB" id="A0A2G5SND2"/>
<evidence type="ECO:0000313" key="2">
    <source>
        <dbReference type="EMBL" id="PIC16508.1"/>
    </source>
</evidence>
<comment type="caution">
    <text evidence="2">The sequence shown here is derived from an EMBL/GenBank/DDBJ whole genome shotgun (WGS) entry which is preliminary data.</text>
</comment>
<keyword evidence="3" id="KW-1185">Reference proteome</keyword>
<dbReference type="Proteomes" id="UP000230233">
    <property type="component" value="Chromosome X"/>
</dbReference>
<dbReference type="EMBL" id="PDUG01000006">
    <property type="protein sequence ID" value="PIC16508.1"/>
    <property type="molecule type" value="Genomic_DNA"/>
</dbReference>
<dbReference type="OrthoDB" id="248923at2759"/>
<dbReference type="GO" id="GO:0005634">
    <property type="term" value="C:nucleus"/>
    <property type="evidence" value="ECO:0007669"/>
    <property type="project" value="TreeGrafter"/>
</dbReference>
<dbReference type="InterPro" id="IPR011009">
    <property type="entry name" value="Kinase-like_dom_sf"/>
</dbReference>
<dbReference type="Gene3D" id="1.10.510.10">
    <property type="entry name" value="Transferase(Phosphotransferase) domain 1"/>
    <property type="match status" value="1"/>
</dbReference>
<dbReference type="PROSITE" id="PS50011">
    <property type="entry name" value="PROTEIN_KINASE_DOM"/>
    <property type="match status" value="1"/>
</dbReference>
<dbReference type="InterPro" id="IPR000719">
    <property type="entry name" value="Prot_kinase_dom"/>
</dbReference>
<evidence type="ECO:0000313" key="3">
    <source>
        <dbReference type="Proteomes" id="UP000230233"/>
    </source>
</evidence>